<evidence type="ECO:0000256" key="1">
    <source>
        <dbReference type="SAM" id="MobiDB-lite"/>
    </source>
</evidence>
<reference evidence="2 3" key="2">
    <citation type="submission" date="2018-11" db="EMBL/GenBank/DDBJ databases">
        <authorList>
            <consortium name="Pathogen Informatics"/>
        </authorList>
    </citation>
    <scope>NUCLEOTIDE SEQUENCE [LARGE SCALE GENOMIC DNA]</scope>
    <source>
        <strain evidence="2 3">Egypt</strain>
    </source>
</reference>
<feature type="region of interest" description="Disordered" evidence="1">
    <location>
        <begin position="1"/>
        <end position="56"/>
    </location>
</feature>
<gene>
    <name evidence="2" type="ORF">ECPE_LOCUS6679</name>
</gene>
<feature type="compositionally biased region" description="Basic and acidic residues" evidence="1">
    <location>
        <begin position="1"/>
        <end position="18"/>
    </location>
</feature>
<evidence type="ECO:0000313" key="4">
    <source>
        <dbReference type="WBParaSite" id="ECPE_0000669201-mRNA-1"/>
    </source>
</evidence>
<dbReference type="OrthoDB" id="6234233at2759"/>
<dbReference type="WBParaSite" id="ECPE_0000669201-mRNA-1">
    <property type="protein sequence ID" value="ECPE_0000669201-mRNA-1"/>
    <property type="gene ID" value="ECPE_0000669201"/>
</dbReference>
<protein>
    <submittedName>
        <fullName evidence="4">Colorectal cancer associated 2</fullName>
    </submittedName>
</protein>
<dbReference type="Proteomes" id="UP000272942">
    <property type="component" value="Unassembled WGS sequence"/>
</dbReference>
<keyword evidence="3" id="KW-1185">Reference proteome</keyword>
<evidence type="ECO:0000313" key="3">
    <source>
        <dbReference type="Proteomes" id="UP000272942"/>
    </source>
</evidence>
<reference evidence="4" key="1">
    <citation type="submission" date="2016-06" db="UniProtKB">
        <authorList>
            <consortium name="WormBaseParasite"/>
        </authorList>
    </citation>
    <scope>IDENTIFICATION</scope>
</reference>
<dbReference type="AlphaFoldDB" id="A0A183AI94"/>
<organism evidence="4">
    <name type="scientific">Echinostoma caproni</name>
    <dbReference type="NCBI Taxonomy" id="27848"/>
    <lineage>
        <taxon>Eukaryota</taxon>
        <taxon>Metazoa</taxon>
        <taxon>Spiralia</taxon>
        <taxon>Lophotrochozoa</taxon>
        <taxon>Platyhelminthes</taxon>
        <taxon>Trematoda</taxon>
        <taxon>Digenea</taxon>
        <taxon>Plagiorchiida</taxon>
        <taxon>Echinostomata</taxon>
        <taxon>Echinostomatoidea</taxon>
        <taxon>Echinostomatidae</taxon>
        <taxon>Echinostoma</taxon>
    </lineage>
</organism>
<feature type="compositionally biased region" description="Polar residues" evidence="1">
    <location>
        <begin position="39"/>
        <end position="54"/>
    </location>
</feature>
<accession>A0A183AI94</accession>
<name>A0A183AI94_9TREM</name>
<proteinExistence type="predicted"/>
<dbReference type="EMBL" id="UZAN01043696">
    <property type="protein sequence ID" value="VDP79032.1"/>
    <property type="molecule type" value="Genomic_DNA"/>
</dbReference>
<sequence length="278" mass="30700">MNEPKVSESVDFEVRPSTERSPNPNKEPIFPPPTYADPSASNVLMPQGSSSTSGPFEDYVTGKNNFIREYPAASNQALECGFTRYSYFHPPHSRDVPYRRDCADAYCTDSSFPLGLSQQSHSFSTQQPLSQTSWSSTSIRELVPSLDYGDPFLPSLDLCSSTCNGKYPDSYGPYATKPIPPTSHDYRGCTRQIRTEDLTVIPRTAGSSYTGVNPILASTYPVASGNRPEKVYGSCPQLSESTIGLEPTNHSNYRPPPTFSTHTVPVPDRHAFNNMNYL</sequence>
<evidence type="ECO:0000313" key="2">
    <source>
        <dbReference type="EMBL" id="VDP79032.1"/>
    </source>
</evidence>